<dbReference type="InterPro" id="IPR045351">
    <property type="entry name" value="DUF6531"/>
</dbReference>
<sequence length="1542" mass="167950">MVNPLIAEREDSTTAYSGISLAESANDLKQGIEKGDWAAVAMGAVGTALDALSMAMDPFGAVLAAGVGWLMEHVGPLSDALDGLTGDADQIKSQAETWANAAKELGAIGTDLSALVEADLQSWTGEAADAYRQRTKDMVDLLTAAQKGCEGASSGVQTAGEVVAAVRSLVRDIIAELIGHLISWALQVLFTLGIGMTWVVPQVAAAVAKTASQIASITTKLVKALKGLMPLLKRAGSLFDEAGAAMRKIKGGKADAPPPPRDINGKGGNDRGLDTKKDDDGTDISSAGNDGNHNSGNGNNSGNNSGGGNPRNDDQTDVSGTGDRGGDRDRGGGGNDTTGKDGKDGKDDRSTSGDAKNTCGDPIDVATGEVVMTQVDVTLPGDGGDLQLSRTHLSSYTGGRWFGPSWTSTVDQRLELDGSRVRFYSEDGMVLTYPVPAGEPVLPEQGPRHRLARTPEGYRLSFGDRELHFAGSGAVLPLVAIEQGGSRTEFGYAADGTPAKLRRDDGVELTISTEQGRIVAFGAPEQAPLVRFSYNRLGQLSTIADFAGRPQRLDYDFGHRLVGWQDRTGTWYRYVYDGAGRCVRAVGANGYYNATFVYEPGTTRHTDATGHTWSYRFNDAKQLIERVDPLGNSRRYQWNRRDELLSQVDEIGRETGYEYDDGELVAVHHPGGSTVRVAPAEGGETLLRAGEGTDEIQRVVPASDPAATLVEAGIAADLPGAPDPFEDDPVTGRSARPGDRDLFGRPRLVHTASGGAARLGWTADGRRAWRLGPHGARETWVHDAEGQVVEYRDAGGAARRRKYGPFGLVLEETDTAGARTLFTYDGELRLTSVTNPSGLVWQYVYDAAGRLVEEIDYDGRRLAYTYDAAGQLRRMTNGMGVPTEYDYDVHGNVVVRRTPDDLTLYEYDALGRLTVAENTESRVEIVRDGSDRVITDTINGIGVCWRHDGEKLVRRTSSGVDSEWRFGESGLPRSLRIAGHDVEFAYDDVERESTRSVDGTVVLQRRFDAEDRLAEEDVAGVGLRTYSYRPDGRLAAVGDAIRPWQLSFDNAGRVSEARGPAGVEQFTYDAAGTMTSAVTPSLPGPRTYAGNWIVSAGDTYYSADAQGRVTGRYDTSRQGGPSCTYAWDHLDRLRSAVTPDGALWTYHYDPLGRRFAKRRFAAGEGGEAELTDDFRFLWNEMTLVERVEYRPADNSYRILTWEHLYDDDRPVVQVETAGPGSPARFRAVITSPAGKPTELLDEHGALVWQDRSSFWGAPLPGADSAAIPLAFPGQHRDEETGLHYNVYRYYDPQTTRYLSQDPIGLAAAPNPVGYVDQPLLVGDPLGLVGTCGATGPQGGTRSLPGPPPRRREFRERTDFRHDVDSMTKEEFERFKPQLDEMLKADKHFFWSGGFLDRRRAPGDTSDPYLGPLQDRATQIARQHGGNTLEGTLYDNKIKMPGWVNDPNDPRKALVEEKWKYVSERWANNSPGSAHVVFPGRPDAHSRIDLSSKESGPDDIYSHRREGNVWDTIEYPRLRDNGITDITKYDSETGNARPYRHRA</sequence>
<keyword evidence="1" id="KW-0677">Repeat</keyword>
<dbReference type="InterPro" id="IPR057746">
    <property type="entry name" value="CpnT-like_N"/>
</dbReference>
<evidence type="ECO:0000259" key="4">
    <source>
        <dbReference type="Pfam" id="PF25023"/>
    </source>
</evidence>
<dbReference type="PANTHER" id="PTHR32305">
    <property type="match status" value="1"/>
</dbReference>
<protein>
    <submittedName>
        <fullName evidence="6">RHS repeat-associated protein</fullName>
    </submittedName>
</protein>
<dbReference type="Gene3D" id="1.20.1260.20">
    <property type="entry name" value="PPE superfamily"/>
    <property type="match status" value="1"/>
</dbReference>
<dbReference type="InterPro" id="IPR022385">
    <property type="entry name" value="Rhs_assc_core"/>
</dbReference>
<evidence type="ECO:0000259" key="3">
    <source>
        <dbReference type="Pfam" id="PF20148"/>
    </source>
</evidence>
<keyword evidence="7" id="KW-1185">Reference proteome</keyword>
<dbReference type="Gene3D" id="2.180.10.10">
    <property type="entry name" value="RHS repeat-associated core"/>
    <property type="match status" value="2"/>
</dbReference>
<dbReference type="InterPro" id="IPR056823">
    <property type="entry name" value="TEN-like_YD-shell"/>
</dbReference>
<feature type="region of interest" description="Disordered" evidence="2">
    <location>
        <begin position="1332"/>
        <end position="1352"/>
    </location>
</feature>
<name>A0A840IW66_9PSEU</name>
<comment type="caution">
    <text evidence="6">The sequence shown here is derived from an EMBL/GenBank/DDBJ whole genome shotgun (WGS) entry which is preliminary data.</text>
</comment>
<dbReference type="Pfam" id="PF20148">
    <property type="entry name" value="DUF6531"/>
    <property type="match status" value="1"/>
</dbReference>
<dbReference type="InterPro" id="IPR036689">
    <property type="entry name" value="ESAT-6-like_sf"/>
</dbReference>
<dbReference type="InterPro" id="IPR038332">
    <property type="entry name" value="PPE_sf"/>
</dbReference>
<dbReference type="Pfam" id="PF05593">
    <property type="entry name" value="RHS_repeat"/>
    <property type="match status" value="2"/>
</dbReference>
<dbReference type="EMBL" id="JACHMG010000001">
    <property type="protein sequence ID" value="MBB4685759.1"/>
    <property type="molecule type" value="Genomic_DNA"/>
</dbReference>
<dbReference type="PANTHER" id="PTHR32305:SF15">
    <property type="entry name" value="PROTEIN RHSA-RELATED"/>
    <property type="match status" value="1"/>
</dbReference>
<dbReference type="NCBIfam" id="TIGR03696">
    <property type="entry name" value="Rhs_assc_core"/>
    <property type="match status" value="1"/>
</dbReference>
<accession>A0A840IW66</accession>
<evidence type="ECO:0000256" key="1">
    <source>
        <dbReference type="ARBA" id="ARBA00022737"/>
    </source>
</evidence>
<feature type="domain" description="Teneurin-like YD-shell" evidence="4">
    <location>
        <begin position="1047"/>
        <end position="1301"/>
    </location>
</feature>
<feature type="domain" description="Outer membrane channel protein CpnT-like N-terminal" evidence="5">
    <location>
        <begin position="86"/>
        <end position="209"/>
    </location>
</feature>
<feature type="compositionally biased region" description="Low complexity" evidence="2">
    <location>
        <begin position="283"/>
        <end position="303"/>
    </location>
</feature>
<dbReference type="Pfam" id="PF25547">
    <property type="entry name" value="WXG100_2"/>
    <property type="match status" value="1"/>
</dbReference>
<evidence type="ECO:0000256" key="2">
    <source>
        <dbReference type="SAM" id="MobiDB-lite"/>
    </source>
</evidence>
<dbReference type="InterPro" id="IPR006530">
    <property type="entry name" value="YD"/>
</dbReference>
<dbReference type="RefSeq" id="WP_184780735.1">
    <property type="nucleotide sequence ID" value="NZ_JACHMG010000001.1"/>
</dbReference>
<proteinExistence type="predicted"/>
<organism evidence="6 7">
    <name type="scientific">Amycolatopsis jiangsuensis</name>
    <dbReference type="NCBI Taxonomy" id="1181879"/>
    <lineage>
        <taxon>Bacteria</taxon>
        <taxon>Bacillati</taxon>
        <taxon>Actinomycetota</taxon>
        <taxon>Actinomycetes</taxon>
        <taxon>Pseudonocardiales</taxon>
        <taxon>Pseudonocardiaceae</taxon>
        <taxon>Amycolatopsis</taxon>
    </lineage>
</organism>
<evidence type="ECO:0000313" key="6">
    <source>
        <dbReference type="EMBL" id="MBB4685759.1"/>
    </source>
</evidence>
<feature type="compositionally biased region" description="Basic and acidic residues" evidence="2">
    <location>
        <begin position="268"/>
        <end position="279"/>
    </location>
</feature>
<feature type="region of interest" description="Disordered" evidence="2">
    <location>
        <begin position="249"/>
        <end position="363"/>
    </location>
</feature>
<feature type="region of interest" description="Disordered" evidence="2">
    <location>
        <begin position="717"/>
        <end position="745"/>
    </location>
</feature>
<dbReference type="SUPFAM" id="SSF140453">
    <property type="entry name" value="EsxAB dimer-like"/>
    <property type="match status" value="1"/>
</dbReference>
<evidence type="ECO:0000259" key="5">
    <source>
        <dbReference type="Pfam" id="PF25547"/>
    </source>
</evidence>
<dbReference type="InterPro" id="IPR031325">
    <property type="entry name" value="RHS_repeat"/>
</dbReference>
<dbReference type="SUPFAM" id="SSF52309">
    <property type="entry name" value="N-(deoxy)ribosyltransferase-like"/>
    <property type="match status" value="1"/>
</dbReference>
<feature type="domain" description="DUF6531" evidence="3">
    <location>
        <begin position="360"/>
        <end position="433"/>
    </location>
</feature>
<dbReference type="Pfam" id="PF25023">
    <property type="entry name" value="TEN_YD-shell"/>
    <property type="match status" value="1"/>
</dbReference>
<reference evidence="6 7" key="1">
    <citation type="submission" date="2020-08" db="EMBL/GenBank/DDBJ databases">
        <title>Sequencing the genomes of 1000 actinobacteria strains.</title>
        <authorList>
            <person name="Klenk H.-P."/>
        </authorList>
    </citation>
    <scope>NUCLEOTIDE SEQUENCE [LARGE SCALE GENOMIC DNA]</scope>
    <source>
        <strain evidence="6 7">DSM 45859</strain>
    </source>
</reference>
<dbReference type="SUPFAM" id="SSF69304">
    <property type="entry name" value="Tricorn protease N-terminal domain"/>
    <property type="match status" value="1"/>
</dbReference>
<dbReference type="Proteomes" id="UP000581769">
    <property type="component" value="Unassembled WGS sequence"/>
</dbReference>
<gene>
    <name evidence="6" type="ORF">BJY18_003244</name>
</gene>
<dbReference type="NCBIfam" id="TIGR01643">
    <property type="entry name" value="YD_repeat_2x"/>
    <property type="match status" value="4"/>
</dbReference>
<evidence type="ECO:0000313" key="7">
    <source>
        <dbReference type="Proteomes" id="UP000581769"/>
    </source>
</evidence>
<feature type="compositionally biased region" description="Basic and acidic residues" evidence="2">
    <location>
        <begin position="338"/>
        <end position="351"/>
    </location>
</feature>
<dbReference type="InterPro" id="IPR050708">
    <property type="entry name" value="T6SS_VgrG/RHS"/>
</dbReference>